<keyword evidence="3" id="KW-1185">Reference proteome</keyword>
<dbReference type="Pfam" id="PF04612">
    <property type="entry name" value="T2SSM"/>
    <property type="match status" value="1"/>
</dbReference>
<reference evidence="2 3" key="1">
    <citation type="submission" date="2021-12" db="EMBL/GenBank/DDBJ databases">
        <title>Discovery of the Pendulisporaceae a myxobacterial family with distinct sporulation behavior and unique specialized metabolism.</title>
        <authorList>
            <person name="Garcia R."/>
            <person name="Popoff A."/>
            <person name="Bader C.D."/>
            <person name="Loehr J."/>
            <person name="Walesch S."/>
            <person name="Walt C."/>
            <person name="Boldt J."/>
            <person name="Bunk B."/>
            <person name="Haeckl F.J.F.P.J."/>
            <person name="Gunesch A.P."/>
            <person name="Birkelbach J."/>
            <person name="Nuebel U."/>
            <person name="Pietschmann T."/>
            <person name="Bach T."/>
            <person name="Mueller R."/>
        </authorList>
    </citation>
    <scope>NUCLEOTIDE SEQUENCE [LARGE SCALE GENOMIC DNA]</scope>
    <source>
        <strain evidence="2 3">MSr11954</strain>
    </source>
</reference>
<feature type="transmembrane region" description="Helical" evidence="1">
    <location>
        <begin position="20"/>
        <end position="40"/>
    </location>
</feature>
<keyword evidence="1" id="KW-0812">Transmembrane</keyword>
<evidence type="ECO:0000256" key="1">
    <source>
        <dbReference type="SAM" id="Phobius"/>
    </source>
</evidence>
<dbReference type="InterPro" id="IPR007690">
    <property type="entry name" value="T2SS_GspM"/>
</dbReference>
<keyword evidence="1" id="KW-0472">Membrane</keyword>
<keyword evidence="1" id="KW-1133">Transmembrane helix</keyword>
<dbReference type="Proteomes" id="UP001370348">
    <property type="component" value="Chromosome"/>
</dbReference>
<dbReference type="EMBL" id="CP089984">
    <property type="protein sequence ID" value="WXB11492.1"/>
    <property type="molecule type" value="Genomic_DNA"/>
</dbReference>
<protein>
    <submittedName>
        <fullName evidence="2">Type II secretion system protein GspM</fullName>
    </submittedName>
</protein>
<organism evidence="2 3">
    <name type="scientific">Pendulispora albinea</name>
    <dbReference type="NCBI Taxonomy" id="2741071"/>
    <lineage>
        <taxon>Bacteria</taxon>
        <taxon>Pseudomonadati</taxon>
        <taxon>Myxococcota</taxon>
        <taxon>Myxococcia</taxon>
        <taxon>Myxococcales</taxon>
        <taxon>Sorangiineae</taxon>
        <taxon>Pendulisporaceae</taxon>
        <taxon>Pendulispora</taxon>
    </lineage>
</organism>
<dbReference type="RefSeq" id="WP_394821111.1">
    <property type="nucleotide sequence ID" value="NZ_CP089984.1"/>
</dbReference>
<evidence type="ECO:0000313" key="2">
    <source>
        <dbReference type="EMBL" id="WXB11492.1"/>
    </source>
</evidence>
<evidence type="ECO:0000313" key="3">
    <source>
        <dbReference type="Proteomes" id="UP001370348"/>
    </source>
</evidence>
<gene>
    <name evidence="2" type="primary">gspM</name>
    <name evidence="2" type="ORF">LZC94_26950</name>
</gene>
<proteinExistence type="predicted"/>
<name>A0ABZ2LL53_9BACT</name>
<sequence>MASPRALLERLNLNPREQRLVSLLAVVVLLLVFLGIPIFVESMILSRRSAVSDARAALDAVQGARGQLRDRQAKKEAVASRYQNKAPALAGFLEQTARAQKLEVTDSVDRPEVPIGAGKRYIERSTIIHVKKAGMYAIAKFLESIERSGHPILISRLNIRKRVSDPDSFDMELGISAYDHVTPSPAGGAKKAEEKTQ</sequence>
<accession>A0ABZ2LL53</accession>